<evidence type="ECO:0000313" key="1">
    <source>
        <dbReference type="EMBL" id="KAG5610957.1"/>
    </source>
</evidence>
<dbReference type="AlphaFoldDB" id="A0A9J5ZEW2"/>
<comment type="caution">
    <text evidence="1">The sequence shown here is derived from an EMBL/GenBank/DDBJ whole genome shotgun (WGS) entry which is preliminary data.</text>
</comment>
<protein>
    <submittedName>
        <fullName evidence="1">Uncharacterized protein</fullName>
    </submittedName>
</protein>
<dbReference type="EMBL" id="JACXVP010000004">
    <property type="protein sequence ID" value="KAG5610957.1"/>
    <property type="molecule type" value="Genomic_DNA"/>
</dbReference>
<organism evidence="1 2">
    <name type="scientific">Solanum commersonii</name>
    <name type="common">Commerson's wild potato</name>
    <name type="synonym">Commerson's nightshade</name>
    <dbReference type="NCBI Taxonomy" id="4109"/>
    <lineage>
        <taxon>Eukaryota</taxon>
        <taxon>Viridiplantae</taxon>
        <taxon>Streptophyta</taxon>
        <taxon>Embryophyta</taxon>
        <taxon>Tracheophyta</taxon>
        <taxon>Spermatophyta</taxon>
        <taxon>Magnoliopsida</taxon>
        <taxon>eudicotyledons</taxon>
        <taxon>Gunneridae</taxon>
        <taxon>Pentapetalae</taxon>
        <taxon>asterids</taxon>
        <taxon>lamiids</taxon>
        <taxon>Solanales</taxon>
        <taxon>Solanaceae</taxon>
        <taxon>Solanoideae</taxon>
        <taxon>Solaneae</taxon>
        <taxon>Solanum</taxon>
    </lineage>
</organism>
<sequence length="211" mass="23761">MQRVLIKEIGFLGFLKQAKNEESTRPKSNFLELKPFESSSSSKPSPNLELKNRSKFSKICAVKDHSAKLVRIADQLGDLPFGLVHRRLALALSIIVFWIIRQHSTASRNCLYPCFPSNFKYLKLKATQTQPFKNEVSNSATQDSIMNAHNKTQVTYAKIKCALKDSSCDSPISKYLMLTILASNASSSSTKVFKCPHKRNDSNFTHYGLII</sequence>
<keyword evidence="2" id="KW-1185">Reference proteome</keyword>
<gene>
    <name evidence="1" type="ORF">H5410_022238</name>
</gene>
<proteinExistence type="predicted"/>
<reference evidence="1 2" key="1">
    <citation type="submission" date="2020-09" db="EMBL/GenBank/DDBJ databases">
        <title>De no assembly of potato wild relative species, Solanum commersonii.</title>
        <authorList>
            <person name="Cho K."/>
        </authorList>
    </citation>
    <scope>NUCLEOTIDE SEQUENCE [LARGE SCALE GENOMIC DNA]</scope>
    <source>
        <strain evidence="1">LZ3.2</strain>
        <tissue evidence="1">Leaf</tissue>
    </source>
</reference>
<accession>A0A9J5ZEW2</accession>
<name>A0A9J5ZEW2_SOLCO</name>
<evidence type="ECO:0000313" key="2">
    <source>
        <dbReference type="Proteomes" id="UP000824120"/>
    </source>
</evidence>
<dbReference type="Proteomes" id="UP000824120">
    <property type="component" value="Chromosome 4"/>
</dbReference>